<dbReference type="Proteomes" id="UP000005439">
    <property type="component" value="Chromosome"/>
</dbReference>
<dbReference type="InterPro" id="IPR015943">
    <property type="entry name" value="WD40/YVTN_repeat-like_dom_sf"/>
</dbReference>
<name>G8TV17_SULAD</name>
<dbReference type="EMBL" id="CP003179">
    <property type="protein sequence ID" value="AEW03598.1"/>
    <property type="molecule type" value="Genomic_DNA"/>
</dbReference>
<keyword evidence="1" id="KW-0732">Signal</keyword>
<reference evidence="2 3" key="2">
    <citation type="journal article" date="2012" name="Stand. Genomic Sci.">
        <title>Complete genome sequence of the moderately thermophilic mineral-sulfide-oxidizing firmicute Sulfobacillus acidophilus type strain (NAL(T)).</title>
        <authorList>
            <person name="Anderson I."/>
            <person name="Chertkov O."/>
            <person name="Chen A."/>
            <person name="Saunders E."/>
            <person name="Lapidus A."/>
            <person name="Nolan M."/>
            <person name="Lucas S."/>
            <person name="Hammon N."/>
            <person name="Deshpande S."/>
            <person name="Cheng J.F."/>
            <person name="Han C."/>
            <person name="Tapia R."/>
            <person name="Goodwin L.A."/>
            <person name="Pitluck S."/>
            <person name="Liolios K."/>
            <person name="Pagani I."/>
            <person name="Ivanova N."/>
            <person name="Mikhailova N."/>
            <person name="Pati A."/>
            <person name="Palaniappan K."/>
            <person name="Land M."/>
            <person name="Pan C."/>
            <person name="Rohde M."/>
            <person name="Pukall R."/>
            <person name="Goker M."/>
            <person name="Detter J.C."/>
            <person name="Woyke T."/>
            <person name="Bristow J."/>
            <person name="Eisen J.A."/>
            <person name="Markowitz V."/>
            <person name="Hugenholtz P."/>
            <person name="Kyrpides N.C."/>
            <person name="Klenk H.P."/>
            <person name="Mavromatis K."/>
        </authorList>
    </citation>
    <scope>NUCLEOTIDE SEQUENCE [LARGE SCALE GENOMIC DNA]</scope>
    <source>
        <strain evidence="3">ATCC 700253 / DSM 10332 / NAL</strain>
    </source>
</reference>
<evidence type="ECO:0000313" key="2">
    <source>
        <dbReference type="EMBL" id="AEW03598.1"/>
    </source>
</evidence>
<organism evidence="2 3">
    <name type="scientific">Sulfobacillus acidophilus (strain ATCC 700253 / DSM 10332 / NAL)</name>
    <dbReference type="NCBI Taxonomy" id="679936"/>
    <lineage>
        <taxon>Bacteria</taxon>
        <taxon>Bacillati</taxon>
        <taxon>Bacillota</taxon>
        <taxon>Clostridia</taxon>
        <taxon>Eubacteriales</taxon>
        <taxon>Clostridiales Family XVII. Incertae Sedis</taxon>
        <taxon>Sulfobacillus</taxon>
    </lineage>
</organism>
<reference evidence="3" key="1">
    <citation type="submission" date="2011-12" db="EMBL/GenBank/DDBJ databases">
        <title>The complete genome of chromosome of Sulfobacillus acidophilus DSM 10332.</title>
        <authorList>
            <person name="Lucas S."/>
            <person name="Han J."/>
            <person name="Lapidus A."/>
            <person name="Bruce D."/>
            <person name="Goodwin L."/>
            <person name="Pitluck S."/>
            <person name="Peters L."/>
            <person name="Kyrpides N."/>
            <person name="Mavromatis K."/>
            <person name="Ivanova N."/>
            <person name="Mikhailova N."/>
            <person name="Chertkov O."/>
            <person name="Saunders E."/>
            <person name="Detter J.C."/>
            <person name="Tapia R."/>
            <person name="Han C."/>
            <person name="Land M."/>
            <person name="Hauser L."/>
            <person name="Markowitz V."/>
            <person name="Cheng J.-F."/>
            <person name="Hugenholtz P."/>
            <person name="Woyke T."/>
            <person name="Wu D."/>
            <person name="Pukall R."/>
            <person name="Gehrich-Schroeter G."/>
            <person name="Schneider S."/>
            <person name="Klenk H.-P."/>
            <person name="Eisen J.A."/>
        </authorList>
    </citation>
    <scope>NUCLEOTIDE SEQUENCE [LARGE SCALE GENOMIC DNA]</scope>
    <source>
        <strain evidence="3">ATCC 700253 / DSM 10332 / NAL</strain>
    </source>
</reference>
<feature type="chain" id="PRO_5003518144" description="Photosynthesis system II assembly factor Ycf48/Hcf136-like domain-containing protein" evidence="1">
    <location>
        <begin position="29"/>
        <end position="607"/>
    </location>
</feature>
<dbReference type="PANTHER" id="PTHR47199:SF2">
    <property type="entry name" value="PHOTOSYSTEM II STABILITY_ASSEMBLY FACTOR HCF136, CHLOROPLASTIC"/>
    <property type="match status" value="1"/>
</dbReference>
<evidence type="ECO:0000313" key="3">
    <source>
        <dbReference type="Proteomes" id="UP000005439"/>
    </source>
</evidence>
<dbReference type="PROSITE" id="PS51257">
    <property type="entry name" value="PROKAR_LIPOPROTEIN"/>
    <property type="match status" value="1"/>
</dbReference>
<proteinExistence type="predicted"/>
<dbReference type="HOGENOM" id="CLU_466118_0_0_9"/>
<accession>G8TV17</accession>
<dbReference type="KEGG" id="sap:Sulac_0021"/>
<dbReference type="AlphaFoldDB" id="G8TV17"/>
<keyword evidence="3" id="KW-1185">Reference proteome</keyword>
<protein>
    <recommendedName>
        <fullName evidence="4">Photosynthesis system II assembly factor Ycf48/Hcf136-like domain-containing protein</fullName>
    </recommendedName>
</protein>
<evidence type="ECO:0008006" key="4">
    <source>
        <dbReference type="Google" id="ProtNLM"/>
    </source>
</evidence>
<gene>
    <name evidence="2" type="ordered locus">Sulac_0021</name>
</gene>
<feature type="signal peptide" evidence="1">
    <location>
        <begin position="1"/>
        <end position="28"/>
    </location>
</feature>
<dbReference type="SUPFAM" id="SSF110296">
    <property type="entry name" value="Oligoxyloglucan reducing end-specific cellobiohydrolase"/>
    <property type="match status" value="2"/>
</dbReference>
<dbReference type="PANTHER" id="PTHR47199">
    <property type="entry name" value="PHOTOSYSTEM II STABILITY/ASSEMBLY FACTOR HCF136, CHLOROPLASTIC"/>
    <property type="match status" value="1"/>
</dbReference>
<dbReference type="STRING" id="679936.Sulac_0021"/>
<sequence>MKIAIRTALVLGGAIALAGCGSVPPASAKPPIRPGTPPAVAGTLAMSQTMSAIDFENQQTGWLAGAGQIWMTTDGGRQWQVVYDQGDADFHGIRFVTSRVGWVWSNRTLVETTDGGITWQVVHQGPSPLVSFSMVSPFRGYAVWDTPSAPAGPGLPGGRLFVTTDGGRRWRALTTPFNPVAVDFSGPLNGWVVGTHHIWRTVDGGRQWHPVFGLRTPPMSATIRITGSMVWVLLRGGSGMNQTSYTVLQYTPKGGWKTALAVSTAGAGPAPDAALGAPAGPGLVPGPLVAVDAGTAFFAGEVPAANLGTTAVWAYHDGRWNQFPAIYGVNGVPGPDALSFVNPRDGWLVAGSGATQVFRTRNGGQSWYQVFPAPVPVRGVSFPSATTGYGLGLPGQPNAVVKTTDGGTRWVTVGQSPAPDNWQSDAPMPSIVFTGPVTGWAVRDQHLWQTVDGGRQWTPIFLPDWTSADGLDMVDFLDSAGIVGAPYENTSWWTVDGGATWNRAQRETVLQGLGSLNRAVTPKTLGESQEILEVGANGPVLWILGENRWALSTDNGTQWVTHSFPRNIVGGMIADLSFANAQDGWLESGLGQLYRTQDGGARWQVLP</sequence>
<evidence type="ECO:0000256" key="1">
    <source>
        <dbReference type="SAM" id="SignalP"/>
    </source>
</evidence>
<dbReference type="PATRIC" id="fig|679936.5.peg.22"/>
<dbReference type="Gene3D" id="2.130.10.10">
    <property type="entry name" value="YVTN repeat-like/Quinoprotein amine dehydrogenase"/>
    <property type="match status" value="3"/>
</dbReference>